<dbReference type="SUPFAM" id="SSF48208">
    <property type="entry name" value="Six-hairpin glycosidases"/>
    <property type="match status" value="1"/>
</dbReference>
<dbReference type="AlphaFoldDB" id="A0A259U475"/>
<evidence type="ECO:0000313" key="5">
    <source>
        <dbReference type="Proteomes" id="UP000216446"/>
    </source>
</evidence>
<dbReference type="FunFam" id="3.30.2080.10:FF:000001">
    <property type="entry name" value="Alpha-1,2-mannosidase subfamily"/>
    <property type="match status" value="1"/>
</dbReference>
<feature type="domain" description="Glycosyl hydrolase family 92 N-terminal" evidence="3">
    <location>
        <begin position="27"/>
        <end position="240"/>
    </location>
</feature>
<reference evidence="4 5" key="1">
    <citation type="submission" date="2016-11" db="EMBL/GenBank/DDBJ databases">
        <title>Study of marine rhodopsin-containing bacteria.</title>
        <authorList>
            <person name="Yoshizawa S."/>
            <person name="Kumagai Y."/>
            <person name="Kogure K."/>
        </authorList>
    </citation>
    <scope>NUCLEOTIDE SEQUENCE [LARGE SCALE GENOMIC DNA]</scope>
    <source>
        <strain evidence="4 5">SG-29</strain>
    </source>
</reference>
<organism evidence="4 5">
    <name type="scientific">Rubricoccus marinus</name>
    <dbReference type="NCBI Taxonomy" id="716817"/>
    <lineage>
        <taxon>Bacteria</taxon>
        <taxon>Pseudomonadati</taxon>
        <taxon>Rhodothermota</taxon>
        <taxon>Rhodothermia</taxon>
        <taxon>Rhodothermales</taxon>
        <taxon>Rubricoccaceae</taxon>
        <taxon>Rubricoccus</taxon>
    </lineage>
</organism>
<dbReference type="InterPro" id="IPR050883">
    <property type="entry name" value="PNGase"/>
</dbReference>
<dbReference type="PANTHER" id="PTHR12143:SF39">
    <property type="entry name" value="SECRETED PROTEIN"/>
    <property type="match status" value="1"/>
</dbReference>
<dbReference type="InterPro" id="IPR005887">
    <property type="entry name" value="GH92_a_mannosidase_put"/>
</dbReference>
<dbReference type="OrthoDB" id="9804511at2"/>
<dbReference type="InterPro" id="IPR014718">
    <property type="entry name" value="GH-type_carb-bd"/>
</dbReference>
<dbReference type="GO" id="GO:0005975">
    <property type="term" value="P:carbohydrate metabolic process"/>
    <property type="evidence" value="ECO:0007669"/>
    <property type="project" value="InterPro"/>
</dbReference>
<feature type="signal peptide" evidence="1">
    <location>
        <begin position="1"/>
        <end position="21"/>
    </location>
</feature>
<dbReference type="GO" id="GO:0030246">
    <property type="term" value="F:carbohydrate binding"/>
    <property type="evidence" value="ECO:0007669"/>
    <property type="project" value="InterPro"/>
</dbReference>
<dbReference type="GO" id="GO:0006516">
    <property type="term" value="P:glycoprotein catabolic process"/>
    <property type="evidence" value="ECO:0007669"/>
    <property type="project" value="TreeGrafter"/>
</dbReference>
<dbReference type="InParanoid" id="A0A259U475"/>
<dbReference type="NCBIfam" id="TIGR01180">
    <property type="entry name" value="aman2_put"/>
    <property type="match status" value="1"/>
</dbReference>
<dbReference type="PANTHER" id="PTHR12143">
    <property type="entry name" value="PEPTIDE N-GLYCANASE PNGASE -RELATED"/>
    <property type="match status" value="1"/>
</dbReference>
<dbReference type="EMBL" id="MQWB01000001">
    <property type="protein sequence ID" value="OZC04770.1"/>
    <property type="molecule type" value="Genomic_DNA"/>
</dbReference>
<proteinExistence type="predicted"/>
<dbReference type="Gene3D" id="3.30.2080.10">
    <property type="entry name" value="GH92 mannosidase domain"/>
    <property type="match status" value="1"/>
</dbReference>
<dbReference type="GO" id="GO:0000224">
    <property type="term" value="F:peptide-N4-(N-acetyl-beta-glucosaminyl)asparagine amidase activity"/>
    <property type="evidence" value="ECO:0007669"/>
    <property type="project" value="TreeGrafter"/>
</dbReference>
<dbReference type="Gene3D" id="2.70.98.10">
    <property type="match status" value="1"/>
</dbReference>
<dbReference type="Gene3D" id="1.20.1050.60">
    <property type="entry name" value="alpha-1,2-mannosidase"/>
    <property type="match status" value="1"/>
</dbReference>
<feature type="domain" description="Glycosyl hydrolase family 92" evidence="2">
    <location>
        <begin position="247"/>
        <end position="701"/>
    </location>
</feature>
<evidence type="ECO:0000259" key="3">
    <source>
        <dbReference type="Pfam" id="PF17678"/>
    </source>
</evidence>
<evidence type="ECO:0000256" key="1">
    <source>
        <dbReference type="SAM" id="SignalP"/>
    </source>
</evidence>
<evidence type="ECO:0000313" key="4">
    <source>
        <dbReference type="EMBL" id="OZC04770.1"/>
    </source>
</evidence>
<dbReference type="InterPro" id="IPR041371">
    <property type="entry name" value="GH92_N"/>
</dbReference>
<dbReference type="Proteomes" id="UP000216446">
    <property type="component" value="Unassembled WGS sequence"/>
</dbReference>
<dbReference type="Pfam" id="PF17678">
    <property type="entry name" value="Glyco_hydro_92N"/>
    <property type="match status" value="1"/>
</dbReference>
<protein>
    <recommendedName>
        <fullName evidence="6">F5/8 type C domain-containing protein</fullName>
    </recommendedName>
</protein>
<sequence>MRTLLALLVLAPLALVSPAPAAQWTQHVDPFIGTGGTGHTFPGATTPFGMVQLSPDTRIDDSWEGCAGYYYDDPHLYGFSHTHLSGTGISDYGDIMFMPTMGEPTTDRERYKSALDHSTEEASPGYYTVTLDSGIRVELTSTTRVGLQRYTFPRDGWANVVLDLTHRDKLTSGKIQASGATLSGHRFSKGWAEDQRVFFATEFSRAPEAITVGEGSEGERTAVARFRVRAGEAILVKTGIAGTDRVGARGNLAAELPGWDFDATRAAADAAWNAELGKIDASGGTPEATTNFYTALYHTMIAPNTWNDVDGRYRGMDGDIHTADHTVYTVFSLWDTFRALHPLLTLIDEDRTRDFVRTMLLHHEQSGRLPVWELAADETNTMIGYHAVPVILDAHVKGIGGFDTAQALRAMVETATTDIEGLHEFNARGFLSVEDEAESVSRSLEYAYNSWVVARMAESEGDAPLAREFDKRSLGYRSMLDARGFARPRQNGGWLTPFEPREVNSHFTEANSWQYSFFVPHDLAGWIDWRGGPLAVEAHLDSLFTAPQSTTGRDQADITGLIGQYAHGNEPSHSFAYLYAATGSGWKTQRRVRQILDDLYVPAPDGLPGNEDCGQMSAWFVFSAMGFYPVTPGTTTYALGTPLFETVKLKTPDGGTFTITGDPAVGPYVQRVALHGMEHQPLAIDHADLRDGGTLAFTLGSEPSDWGTPMPLTRVDDAGFVPAPVIHAKRSFRGSQPLTVQSLAPEATMRVYTTDRRPAPPRTRPTTDLLVRVDDGPILRQVRSQGALTIDTTATVTAWAVDADGNHSAPARGTLIERPNDWTLALGSTFAPHYAGATEDALIDGIRGDVEWRKGDWQGFYEQDLVATIDFGAMRTLRGVHASFLQDSRPWILFPREVIFEASGDGVTFREILRVTPEVTPRDETPQTTSLGGALAAPEAARFLRVRALPVERLPDWHLGAGNAAWIFADEIWADVEG</sequence>
<dbReference type="GO" id="GO:0005829">
    <property type="term" value="C:cytosol"/>
    <property type="evidence" value="ECO:0007669"/>
    <property type="project" value="TreeGrafter"/>
</dbReference>
<dbReference type="FunFam" id="1.20.1050.60:FF:000001">
    <property type="entry name" value="Putative alpha-1,2-mannosidase"/>
    <property type="match status" value="1"/>
</dbReference>
<accession>A0A259U475</accession>
<comment type="caution">
    <text evidence="4">The sequence shown here is derived from an EMBL/GenBank/DDBJ whole genome shotgun (WGS) entry which is preliminary data.</text>
</comment>
<dbReference type="Pfam" id="PF07971">
    <property type="entry name" value="Glyco_hydro_92"/>
    <property type="match status" value="1"/>
</dbReference>
<gene>
    <name evidence="4" type="ORF">BSZ36_15560</name>
</gene>
<feature type="chain" id="PRO_5012649889" description="F5/8 type C domain-containing protein" evidence="1">
    <location>
        <begin position="22"/>
        <end position="978"/>
    </location>
</feature>
<dbReference type="InterPro" id="IPR008928">
    <property type="entry name" value="6-hairpin_glycosidase_sf"/>
</dbReference>
<evidence type="ECO:0000259" key="2">
    <source>
        <dbReference type="Pfam" id="PF07971"/>
    </source>
</evidence>
<dbReference type="Gene3D" id="1.20.1610.10">
    <property type="entry name" value="alpha-1,2-mannosidases domains"/>
    <property type="match status" value="1"/>
</dbReference>
<dbReference type="InterPro" id="IPR012939">
    <property type="entry name" value="Glyco_hydro_92"/>
</dbReference>
<name>A0A259U475_9BACT</name>
<keyword evidence="1" id="KW-0732">Signal</keyword>
<keyword evidence="5" id="KW-1185">Reference proteome</keyword>
<evidence type="ECO:0008006" key="6">
    <source>
        <dbReference type="Google" id="ProtNLM"/>
    </source>
</evidence>
<dbReference type="RefSeq" id="WP_143536929.1">
    <property type="nucleotide sequence ID" value="NZ_MQWB01000001.1"/>
</dbReference>